<comment type="similarity">
    <text evidence="3 7">Belongs to the glycosyltransferase 1 family. Bacterial/plant glycogen synthase subfamily.</text>
</comment>
<feature type="compositionally biased region" description="Low complexity" evidence="8">
    <location>
        <begin position="492"/>
        <end position="508"/>
    </location>
</feature>
<evidence type="ECO:0000313" key="12">
    <source>
        <dbReference type="Proteomes" id="UP000823882"/>
    </source>
</evidence>
<feature type="region of interest" description="Disordered" evidence="8">
    <location>
        <begin position="476"/>
        <end position="627"/>
    </location>
</feature>
<dbReference type="InterPro" id="IPR001296">
    <property type="entry name" value="Glyco_trans_1"/>
</dbReference>
<feature type="domain" description="Starch synthase catalytic" evidence="10">
    <location>
        <begin position="2"/>
        <end position="236"/>
    </location>
</feature>
<dbReference type="Pfam" id="PF00534">
    <property type="entry name" value="Glycos_transf_1"/>
    <property type="match status" value="1"/>
</dbReference>
<dbReference type="NCBIfam" id="NF001898">
    <property type="entry name" value="PRK00654.1-1"/>
    <property type="match status" value="1"/>
</dbReference>
<protein>
    <recommendedName>
        <fullName evidence="7">Glycogen synthase</fullName>
        <ecNumber evidence="7">2.4.1.21</ecNumber>
    </recommendedName>
    <alternativeName>
        <fullName evidence="7">Starch [bacterial glycogen] synthase</fullName>
    </alternativeName>
</protein>
<dbReference type="EC" id="2.4.1.21" evidence="7"/>
<evidence type="ECO:0000256" key="1">
    <source>
        <dbReference type="ARBA" id="ARBA00001478"/>
    </source>
</evidence>
<evidence type="ECO:0000256" key="2">
    <source>
        <dbReference type="ARBA" id="ARBA00002764"/>
    </source>
</evidence>
<evidence type="ECO:0000259" key="10">
    <source>
        <dbReference type="Pfam" id="PF08323"/>
    </source>
</evidence>
<dbReference type="SUPFAM" id="SSF53756">
    <property type="entry name" value="UDP-Glycosyltransferase/glycogen phosphorylase"/>
    <property type="match status" value="1"/>
</dbReference>
<dbReference type="InterPro" id="IPR011835">
    <property type="entry name" value="GS/SS"/>
</dbReference>
<dbReference type="Proteomes" id="UP000823882">
    <property type="component" value="Unassembled WGS sequence"/>
</dbReference>
<dbReference type="NCBIfam" id="TIGR02095">
    <property type="entry name" value="glgA"/>
    <property type="match status" value="1"/>
</dbReference>
<feature type="domain" description="Glycosyl transferase family 1" evidence="9">
    <location>
        <begin position="288"/>
        <end position="429"/>
    </location>
</feature>
<dbReference type="Pfam" id="PF08323">
    <property type="entry name" value="Glyco_transf_5"/>
    <property type="match status" value="1"/>
</dbReference>
<dbReference type="EMBL" id="DWWJ01000051">
    <property type="protein sequence ID" value="HJC40447.1"/>
    <property type="molecule type" value="Genomic_DNA"/>
</dbReference>
<dbReference type="HAMAP" id="MF_00484">
    <property type="entry name" value="Glycogen_synth"/>
    <property type="match status" value="1"/>
</dbReference>
<dbReference type="GO" id="GO:0009011">
    <property type="term" value="F:alpha-1,4-glucan glucosyltransferase (ADP-glucose donor) activity"/>
    <property type="evidence" value="ECO:0007669"/>
    <property type="project" value="UniProtKB-UniRule"/>
</dbReference>
<comment type="pathway">
    <text evidence="7">Glycan biosynthesis; glycogen biosynthesis.</text>
</comment>
<feature type="compositionally biased region" description="Low complexity" evidence="8">
    <location>
        <begin position="542"/>
        <end position="572"/>
    </location>
</feature>
<feature type="compositionally biased region" description="Basic and acidic residues" evidence="8">
    <location>
        <begin position="522"/>
        <end position="541"/>
    </location>
</feature>
<evidence type="ECO:0000256" key="4">
    <source>
        <dbReference type="ARBA" id="ARBA00022676"/>
    </source>
</evidence>
<feature type="compositionally biased region" description="Basic and acidic residues" evidence="8">
    <location>
        <begin position="589"/>
        <end position="612"/>
    </location>
</feature>
<dbReference type="Gene3D" id="3.40.50.2000">
    <property type="entry name" value="Glycogen Phosphorylase B"/>
    <property type="match status" value="2"/>
</dbReference>
<evidence type="ECO:0000256" key="6">
    <source>
        <dbReference type="ARBA" id="ARBA00023056"/>
    </source>
</evidence>
<sequence length="627" mass="69526">MNILFAASEVAPFIKTGGLADVAGSLPQKLADMGHDVKVILPLYEGVGQQYREKMKFLFHWNCRLAWRTPYCGLFELREGNISYLFVDNEYYFKRAEIYGHYDDGERFAFFSRAVIETPAHLDWHPDVIHCNDWETALVPIYLLEERERVWQLRGSKSVFTIHNIEYQGRYGDQVIEDLLGLNRGYMNEHMLAYHGDVNLMKGAIYAADYVTTVSPTYASELQYPFYAHGLEGVIADNRWKLRGILNGLDMKLYDPASGSGLSAPFTADDLTGKAECKRALQQAVGLREDPDVPIIACVSRLVKHKGFELVAQSIHDIMGMNVQMVVLGTGEWHFEETFRQAQNQYPGRFAARLQYSAALSTAIYGGADLFLMPSISEPCGLSQMIAMRYGTVPVVRETGGLKDTVIPHGVFGDTGFTFANINAHDMVWVLGEAVGLYYNDKESWRVLQRNGMTRDFSWDAPAREYEDVYYQITGIPRPIEPSPETEPEPAAEPAPQVETQPAQAEAKAPAKEKKPARKPAAKAEKKAAEPKKPRKMEKAAAPEAAPEAPKAMEAAPAPKAPEQVPAPATPKAEAEKAPKQEAPAPKAEAGEAPKQEEPEKEAPAPKAEKKPARGARAKKPEGTAKS</sequence>
<comment type="function">
    <text evidence="2 7">Synthesizes alpha-1,4-glucan chains using ADP-glucose.</text>
</comment>
<evidence type="ECO:0000259" key="9">
    <source>
        <dbReference type="Pfam" id="PF00534"/>
    </source>
</evidence>
<feature type="binding site" evidence="7">
    <location>
        <position position="15"/>
    </location>
    <ligand>
        <name>ADP-alpha-D-glucose</name>
        <dbReference type="ChEBI" id="CHEBI:57498"/>
    </ligand>
</feature>
<accession>A0A9D2NYV0</accession>
<evidence type="ECO:0000256" key="8">
    <source>
        <dbReference type="SAM" id="MobiDB-lite"/>
    </source>
</evidence>
<reference evidence="11" key="2">
    <citation type="submission" date="2021-04" db="EMBL/GenBank/DDBJ databases">
        <authorList>
            <person name="Gilroy R."/>
        </authorList>
    </citation>
    <scope>NUCLEOTIDE SEQUENCE</scope>
    <source>
        <strain evidence="11">CHK186-1790</strain>
    </source>
</reference>
<comment type="caution">
    <text evidence="11">The sequence shown here is derived from an EMBL/GenBank/DDBJ whole genome shotgun (WGS) entry which is preliminary data.</text>
</comment>
<keyword evidence="4 7" id="KW-0328">Glycosyltransferase</keyword>
<evidence type="ECO:0000313" key="11">
    <source>
        <dbReference type="EMBL" id="HJC40447.1"/>
    </source>
</evidence>
<dbReference type="GO" id="GO:0005978">
    <property type="term" value="P:glycogen biosynthetic process"/>
    <property type="evidence" value="ECO:0007669"/>
    <property type="project" value="UniProtKB-UniRule"/>
</dbReference>
<dbReference type="PANTHER" id="PTHR45825">
    <property type="entry name" value="GRANULE-BOUND STARCH SYNTHASE 1, CHLOROPLASTIC/AMYLOPLASTIC"/>
    <property type="match status" value="1"/>
</dbReference>
<dbReference type="GO" id="GO:0004373">
    <property type="term" value="F:alpha-1,4-glucan glucosyltransferase (UDP-glucose donor) activity"/>
    <property type="evidence" value="ECO:0007669"/>
    <property type="project" value="InterPro"/>
</dbReference>
<evidence type="ECO:0000256" key="7">
    <source>
        <dbReference type="HAMAP-Rule" id="MF_00484"/>
    </source>
</evidence>
<organism evidence="11 12">
    <name type="scientific">Candidatus Intestinimonas pullistercoris</name>
    <dbReference type="NCBI Taxonomy" id="2838623"/>
    <lineage>
        <taxon>Bacteria</taxon>
        <taxon>Bacillati</taxon>
        <taxon>Bacillota</taxon>
        <taxon>Clostridia</taxon>
        <taxon>Eubacteriales</taxon>
        <taxon>Intestinimonas</taxon>
    </lineage>
</organism>
<dbReference type="AlphaFoldDB" id="A0A9D2NYV0"/>
<name>A0A9D2NYV0_9FIRM</name>
<comment type="catalytic activity">
    <reaction evidence="1 7">
        <text>[(1-&gt;4)-alpha-D-glucosyl](n) + ADP-alpha-D-glucose = [(1-&gt;4)-alpha-D-glucosyl](n+1) + ADP + H(+)</text>
        <dbReference type="Rhea" id="RHEA:18189"/>
        <dbReference type="Rhea" id="RHEA-COMP:9584"/>
        <dbReference type="Rhea" id="RHEA-COMP:9587"/>
        <dbReference type="ChEBI" id="CHEBI:15378"/>
        <dbReference type="ChEBI" id="CHEBI:15444"/>
        <dbReference type="ChEBI" id="CHEBI:57498"/>
        <dbReference type="ChEBI" id="CHEBI:456216"/>
        <dbReference type="EC" id="2.4.1.21"/>
    </reaction>
</comment>
<keyword evidence="5 7" id="KW-0808">Transferase</keyword>
<keyword evidence="6 7" id="KW-0320">Glycogen biosynthesis</keyword>
<evidence type="ECO:0000256" key="3">
    <source>
        <dbReference type="ARBA" id="ARBA00010281"/>
    </source>
</evidence>
<gene>
    <name evidence="7 11" type="primary">glgA</name>
    <name evidence="11" type="ORF">H9701_02695</name>
</gene>
<reference evidence="11" key="1">
    <citation type="journal article" date="2021" name="PeerJ">
        <title>Extensive microbial diversity within the chicken gut microbiome revealed by metagenomics and culture.</title>
        <authorList>
            <person name="Gilroy R."/>
            <person name="Ravi A."/>
            <person name="Getino M."/>
            <person name="Pursley I."/>
            <person name="Horton D.L."/>
            <person name="Alikhan N.F."/>
            <person name="Baker D."/>
            <person name="Gharbi K."/>
            <person name="Hall N."/>
            <person name="Watson M."/>
            <person name="Adriaenssens E.M."/>
            <person name="Foster-Nyarko E."/>
            <person name="Jarju S."/>
            <person name="Secka A."/>
            <person name="Antonio M."/>
            <person name="Oren A."/>
            <person name="Chaudhuri R.R."/>
            <person name="La Ragione R."/>
            <person name="Hildebrand F."/>
            <person name="Pallen M.J."/>
        </authorList>
    </citation>
    <scope>NUCLEOTIDE SEQUENCE</scope>
    <source>
        <strain evidence="11">CHK186-1790</strain>
    </source>
</reference>
<proteinExistence type="inferred from homology"/>
<dbReference type="InterPro" id="IPR013534">
    <property type="entry name" value="Starch_synth_cat_dom"/>
</dbReference>
<dbReference type="CDD" id="cd03791">
    <property type="entry name" value="GT5_Glycogen_synthase_DULL1-like"/>
    <property type="match status" value="1"/>
</dbReference>
<dbReference type="PANTHER" id="PTHR45825:SF11">
    <property type="entry name" value="ALPHA AMYLASE DOMAIN-CONTAINING PROTEIN"/>
    <property type="match status" value="1"/>
</dbReference>
<evidence type="ECO:0000256" key="5">
    <source>
        <dbReference type="ARBA" id="ARBA00022679"/>
    </source>
</evidence>